<keyword evidence="1" id="KW-0812">Transmembrane</keyword>
<feature type="transmembrane region" description="Helical" evidence="1">
    <location>
        <begin position="50"/>
        <end position="70"/>
    </location>
</feature>
<name>A0A1F5JG33_9BACT</name>
<evidence type="ECO:0000256" key="1">
    <source>
        <dbReference type="SAM" id="Phobius"/>
    </source>
</evidence>
<dbReference type="EMBL" id="MFCP01000035">
    <property type="protein sequence ID" value="OGE27593.1"/>
    <property type="molecule type" value="Genomic_DNA"/>
</dbReference>
<reference evidence="2 3" key="1">
    <citation type="journal article" date="2016" name="Nat. Commun.">
        <title>Thousands of microbial genomes shed light on interconnected biogeochemical processes in an aquifer system.</title>
        <authorList>
            <person name="Anantharaman K."/>
            <person name="Brown C.T."/>
            <person name="Hug L.A."/>
            <person name="Sharon I."/>
            <person name="Castelle C.J."/>
            <person name="Probst A.J."/>
            <person name="Thomas B.C."/>
            <person name="Singh A."/>
            <person name="Wilkins M.J."/>
            <person name="Karaoz U."/>
            <person name="Brodie E.L."/>
            <person name="Williams K.H."/>
            <person name="Hubbard S.S."/>
            <person name="Banfield J.F."/>
        </authorList>
    </citation>
    <scope>NUCLEOTIDE SEQUENCE [LARGE SCALE GENOMIC DNA]</scope>
</reference>
<comment type="caution">
    <text evidence="2">The sequence shown here is derived from an EMBL/GenBank/DDBJ whole genome shotgun (WGS) entry which is preliminary data.</text>
</comment>
<sequence length="128" mass="15123">MNIRTWIKENLILSLKVDLTNLKIKVFLVPLYFIVQIVTYLYFRNSLYQNGFWVIMIPMLFTLVVVLIYLLPKRNNPNYQIYYLFHLSKFSKIIIIIAAVAMIGLYFFAQCREFGLTVGISCLKSIIR</sequence>
<evidence type="ECO:0000313" key="3">
    <source>
        <dbReference type="Proteomes" id="UP000177555"/>
    </source>
</evidence>
<dbReference type="Proteomes" id="UP000177555">
    <property type="component" value="Unassembled WGS sequence"/>
</dbReference>
<keyword evidence="1" id="KW-0472">Membrane</keyword>
<accession>A0A1F5JG33</accession>
<dbReference type="AlphaFoldDB" id="A0A1F5JG33"/>
<keyword evidence="1" id="KW-1133">Transmembrane helix</keyword>
<feature type="transmembrane region" description="Helical" evidence="1">
    <location>
        <begin position="90"/>
        <end position="109"/>
    </location>
</feature>
<protein>
    <submittedName>
        <fullName evidence="2">Uncharacterized protein</fullName>
    </submittedName>
</protein>
<evidence type="ECO:0000313" key="2">
    <source>
        <dbReference type="EMBL" id="OGE27593.1"/>
    </source>
</evidence>
<organism evidence="2 3">
    <name type="scientific">Candidatus Daviesbacteria bacterium RIFCSPHIGHO2_01_FULL_40_11</name>
    <dbReference type="NCBI Taxonomy" id="1797762"/>
    <lineage>
        <taxon>Bacteria</taxon>
        <taxon>Candidatus Daviesiibacteriota</taxon>
    </lineage>
</organism>
<proteinExistence type="predicted"/>
<gene>
    <name evidence="2" type="ORF">A2867_03740</name>
</gene>
<feature type="transmembrane region" description="Helical" evidence="1">
    <location>
        <begin position="24"/>
        <end position="43"/>
    </location>
</feature>